<accession>A0A266ZS77</accession>
<gene>
    <name evidence="1" type="ORF">CJU81_23410</name>
</gene>
<sequence>MGLAVATTEYLYFVASDDIPDAAGIAQCINHMEVNQNLKFCIGGADAFFDEEPGHFFKVYGPSQDKFLKLPAQKRFKQALFNYPVPLLLQSTVFRTSALREQGGWDTNLMLDDYPMFVKLLVAYPDFGSEFAYLPDIPVVKYRQHQSNSFRNIPRQYAMVSQAIQYLASGFLADFATAKALAYYSLVAIKNKNTVALSKMVNASSYKVCFFSLFYFAEIPLTKAVGYFKRVITN</sequence>
<dbReference type="EMBL" id="NQKQ01000052">
    <property type="protein sequence ID" value="PAA03168.1"/>
    <property type="molecule type" value="Genomic_DNA"/>
</dbReference>
<comment type="caution">
    <text evidence="1">The sequence shown here is derived from an EMBL/GenBank/DDBJ whole genome shotgun (WGS) entry which is preliminary data.</text>
</comment>
<evidence type="ECO:0000313" key="2">
    <source>
        <dbReference type="Proteomes" id="UP000215861"/>
    </source>
</evidence>
<organism evidence="1 2">
    <name type="scientific">Pseudomonas fragi</name>
    <dbReference type="NCBI Taxonomy" id="296"/>
    <lineage>
        <taxon>Bacteria</taxon>
        <taxon>Pseudomonadati</taxon>
        <taxon>Pseudomonadota</taxon>
        <taxon>Gammaproteobacteria</taxon>
        <taxon>Pseudomonadales</taxon>
        <taxon>Pseudomonadaceae</taxon>
        <taxon>Pseudomonas</taxon>
    </lineage>
</organism>
<dbReference type="AlphaFoldDB" id="A0A266ZS77"/>
<dbReference type="InterPro" id="IPR029044">
    <property type="entry name" value="Nucleotide-diphossugar_trans"/>
</dbReference>
<protein>
    <submittedName>
        <fullName evidence="1">Uncharacterized protein</fullName>
    </submittedName>
</protein>
<reference evidence="1 2" key="1">
    <citation type="submission" date="2017-08" db="EMBL/GenBank/DDBJ databases">
        <title>Genomic and metabolic characterisation of spoilage-associated Pseudomonas species.</title>
        <authorList>
            <person name="Stanborough T."/>
            <person name="Fegan N."/>
            <person name="Powell S.M."/>
            <person name="Singh T."/>
            <person name="Tamplin M.L."/>
            <person name="Chandry P.S."/>
        </authorList>
    </citation>
    <scope>NUCLEOTIDE SEQUENCE [LARGE SCALE GENOMIC DNA]</scope>
    <source>
        <strain evidence="1 2">F1801</strain>
    </source>
</reference>
<evidence type="ECO:0000313" key="1">
    <source>
        <dbReference type="EMBL" id="PAA03168.1"/>
    </source>
</evidence>
<dbReference type="OrthoDB" id="8742915at2"/>
<name>A0A266ZS77_PSEFR</name>
<dbReference type="SUPFAM" id="SSF53448">
    <property type="entry name" value="Nucleotide-diphospho-sugar transferases"/>
    <property type="match status" value="1"/>
</dbReference>
<proteinExistence type="predicted"/>
<dbReference type="Proteomes" id="UP000215861">
    <property type="component" value="Unassembled WGS sequence"/>
</dbReference>
<dbReference type="Gene3D" id="3.90.550.10">
    <property type="entry name" value="Spore Coat Polysaccharide Biosynthesis Protein SpsA, Chain A"/>
    <property type="match status" value="1"/>
</dbReference>